<evidence type="ECO:0000256" key="1">
    <source>
        <dbReference type="SAM" id="MobiDB-lite"/>
    </source>
</evidence>
<proteinExistence type="predicted"/>
<dbReference type="AlphaFoldDB" id="Q572K2"/>
<reference evidence="2" key="1">
    <citation type="journal article" date="2005" name="Proc. Natl. Acad. Sci. U.S.A.">
        <title>An ancestral oomycete locus contains late blight avirulence gene Avr3a, encoding a protein that is recognized in the host cytoplasm.</title>
        <authorList>
            <person name="Armstrong M.R."/>
            <person name="Whisson S.C."/>
            <person name="Pritchard L."/>
            <person name="Bos J.I.B."/>
            <person name="Venter E."/>
            <person name="Avrova A.O."/>
            <person name="Rehmany A.P."/>
            <person name="Bohme U."/>
            <person name="Brooks K."/>
            <person name="Cherevach I."/>
            <person name="Hamlin N."/>
            <person name="White B."/>
            <person name="Fraser A."/>
            <person name="Lord A."/>
            <person name="Quail M.A."/>
            <person name="Churcher C."/>
            <person name="Hall N."/>
            <person name="Berriman M."/>
            <person name="Kamoun S."/>
            <person name="Beyon J.L."/>
            <person name="Birch P.R.J."/>
        </authorList>
    </citation>
    <scope>NUCLEOTIDE SEQUENCE</scope>
</reference>
<feature type="region of interest" description="Disordered" evidence="1">
    <location>
        <begin position="117"/>
        <end position="144"/>
    </location>
</feature>
<protein>
    <submittedName>
        <fullName evidence="2">Uncharacterized protein</fullName>
    </submittedName>
</protein>
<dbReference type="EMBL" id="AJ893356">
    <property type="protein sequence ID" value="CAI72271.1"/>
    <property type="molecule type" value="Genomic_DNA"/>
</dbReference>
<accession>Q572K2</accession>
<sequence>MVFAQLRAYMRNKAPKDFVMHTVLKLIDRAKERRFKSHLVETKQDAATNAEKMKLRALWVDEIPKGAQEKYGGLLSTWDCGKEDHMERLKELIGTWLTDEAIDQNELEARLRQFTFTNDPRAETTTSEEQPTLRSFKEAVAGEE</sequence>
<organism evidence="2">
    <name type="scientific">Phytophthora infestans</name>
    <name type="common">Potato late blight agent</name>
    <name type="synonym">Botrytis infestans</name>
    <dbReference type="NCBI Taxonomy" id="4787"/>
    <lineage>
        <taxon>Eukaryota</taxon>
        <taxon>Sar</taxon>
        <taxon>Stramenopiles</taxon>
        <taxon>Oomycota</taxon>
        <taxon>Peronosporomycetes</taxon>
        <taxon>Peronosporales</taxon>
        <taxon>Peronosporaceae</taxon>
        <taxon>Phytophthora</taxon>
    </lineage>
</organism>
<dbReference type="VEuPathDB" id="FungiDB:PITG_19622"/>
<gene>
    <name evidence="2" type="ORF">PI35.0220c</name>
</gene>
<name>Q572K2_PHYIN</name>
<feature type="compositionally biased region" description="Polar residues" evidence="1">
    <location>
        <begin position="117"/>
        <end position="133"/>
    </location>
</feature>
<evidence type="ECO:0000313" key="2">
    <source>
        <dbReference type="EMBL" id="CAI72271.1"/>
    </source>
</evidence>